<keyword evidence="2" id="KW-1133">Transmembrane helix</keyword>
<reference evidence="3 4" key="2">
    <citation type="journal article" date="2014" name="J. Gen. Appl. Microbiol.">
        <title>The early diverging ascomycetous budding yeast Saitoella complicata has three histone deacetylases belonging to the Clr6, Hos2, and Rpd3 lineages.</title>
        <authorList>
            <person name="Nishida H."/>
            <person name="Matsumoto T."/>
            <person name="Kondo S."/>
            <person name="Hamamoto M."/>
            <person name="Yoshikawa H."/>
        </authorList>
    </citation>
    <scope>NUCLEOTIDE SEQUENCE [LARGE SCALE GENOMIC DNA]</scope>
    <source>
        <strain evidence="3 4">NRRL Y-17804</strain>
    </source>
</reference>
<feature type="transmembrane region" description="Helical" evidence="2">
    <location>
        <begin position="249"/>
        <end position="268"/>
    </location>
</feature>
<dbReference type="AlphaFoldDB" id="A0A0E9NE38"/>
<feature type="transmembrane region" description="Helical" evidence="2">
    <location>
        <begin position="182"/>
        <end position="203"/>
    </location>
</feature>
<reference evidence="3 4" key="3">
    <citation type="journal article" date="2015" name="Genome Announc.">
        <title>Draft Genome Sequence of the Archiascomycetous Yeast Saitoella complicata.</title>
        <authorList>
            <person name="Yamauchi K."/>
            <person name="Kondo S."/>
            <person name="Hamamoto M."/>
            <person name="Takahashi Y."/>
            <person name="Ogura Y."/>
            <person name="Hayashi T."/>
            <person name="Nishida H."/>
        </authorList>
    </citation>
    <scope>NUCLEOTIDE SEQUENCE [LARGE SCALE GENOMIC DNA]</scope>
    <source>
        <strain evidence="3 4">NRRL Y-17804</strain>
    </source>
</reference>
<protein>
    <submittedName>
        <fullName evidence="3">Uncharacterized protein</fullName>
    </submittedName>
</protein>
<keyword evidence="2" id="KW-0812">Transmembrane</keyword>
<dbReference type="EMBL" id="BACD03000013">
    <property type="protein sequence ID" value="GAO48117.1"/>
    <property type="molecule type" value="Genomic_DNA"/>
</dbReference>
<gene>
    <name evidence="3" type="ORF">G7K_2301-t1</name>
</gene>
<sequence>MSVVPPCRLIRLPRVTLKRAAEFDTLLTVEVQEQDPCPSPRNVWIAIGFQVEMLSRTRNLSTSLLTLFERVEGGGGVGREQQPGGGWLFVTIASPHGFLVGIEVRWGAPSYDYDYDLVFNWMSPQISPTSDVYRQSSTSSPHSVRPSSYGRHPSPVLRPQWTFGSSLLTVRFDYVLDNLKRLLLVVVGLCYQIAILCVVRFLAGGVWHAPASSLPHMVTGPFAVVQCGSGFSGLGIFLADLWSQSKANLFLHLSYFLFFFSLGMKMRLCTSSQSTIHKPARNSTGPMRVIRAGFFDSGEKWMVVSVGG</sequence>
<feature type="transmembrane region" description="Helical" evidence="2">
    <location>
        <begin position="223"/>
        <end position="242"/>
    </location>
</feature>
<keyword evidence="2" id="KW-0472">Membrane</keyword>
<evidence type="ECO:0000313" key="4">
    <source>
        <dbReference type="Proteomes" id="UP000033140"/>
    </source>
</evidence>
<name>A0A0E9NE38_SAICN</name>
<evidence type="ECO:0000256" key="2">
    <source>
        <dbReference type="SAM" id="Phobius"/>
    </source>
</evidence>
<reference evidence="3 4" key="1">
    <citation type="journal article" date="2011" name="J. Gen. Appl. Microbiol.">
        <title>Draft genome sequencing of the enigmatic yeast Saitoella complicata.</title>
        <authorList>
            <person name="Nishida H."/>
            <person name="Hamamoto M."/>
            <person name="Sugiyama J."/>
        </authorList>
    </citation>
    <scope>NUCLEOTIDE SEQUENCE [LARGE SCALE GENOMIC DNA]</scope>
    <source>
        <strain evidence="3 4">NRRL Y-17804</strain>
    </source>
</reference>
<proteinExistence type="predicted"/>
<feature type="compositionally biased region" description="Low complexity" evidence="1">
    <location>
        <begin position="136"/>
        <end position="148"/>
    </location>
</feature>
<keyword evidence="4" id="KW-1185">Reference proteome</keyword>
<accession>A0A0E9NE38</accession>
<dbReference type="Proteomes" id="UP000033140">
    <property type="component" value="Unassembled WGS sequence"/>
</dbReference>
<feature type="region of interest" description="Disordered" evidence="1">
    <location>
        <begin position="132"/>
        <end position="152"/>
    </location>
</feature>
<comment type="caution">
    <text evidence="3">The sequence shown here is derived from an EMBL/GenBank/DDBJ whole genome shotgun (WGS) entry which is preliminary data.</text>
</comment>
<evidence type="ECO:0000313" key="3">
    <source>
        <dbReference type="EMBL" id="GAO48117.1"/>
    </source>
</evidence>
<evidence type="ECO:0000256" key="1">
    <source>
        <dbReference type="SAM" id="MobiDB-lite"/>
    </source>
</evidence>
<organism evidence="3 4">
    <name type="scientific">Saitoella complicata (strain BCRC 22490 / CBS 7301 / JCM 7358 / NBRC 10748 / NRRL Y-17804)</name>
    <dbReference type="NCBI Taxonomy" id="698492"/>
    <lineage>
        <taxon>Eukaryota</taxon>
        <taxon>Fungi</taxon>
        <taxon>Dikarya</taxon>
        <taxon>Ascomycota</taxon>
        <taxon>Taphrinomycotina</taxon>
        <taxon>Taphrinomycotina incertae sedis</taxon>
        <taxon>Saitoella</taxon>
    </lineage>
</organism>